<dbReference type="GO" id="GO:0006357">
    <property type="term" value="P:regulation of transcription by RNA polymerase II"/>
    <property type="evidence" value="ECO:0007669"/>
    <property type="project" value="EnsemblFungi"/>
</dbReference>
<dbReference type="GO" id="GO:0006334">
    <property type="term" value="P:nucleosome assembly"/>
    <property type="evidence" value="ECO:0007669"/>
    <property type="project" value="EnsemblFungi"/>
</dbReference>
<feature type="region of interest" description="Disordered" evidence="4">
    <location>
        <begin position="1"/>
        <end position="95"/>
    </location>
</feature>
<feature type="region of interest" description="Disordered" evidence="4">
    <location>
        <begin position="355"/>
        <end position="379"/>
    </location>
</feature>
<dbReference type="InterPro" id="IPR035441">
    <property type="entry name" value="TFIIS/LEDGF_dom_sf"/>
</dbReference>
<dbReference type="GO" id="GO:0016973">
    <property type="term" value="P:poly(A)+ mRNA export from nucleus"/>
    <property type="evidence" value="ECO:0007669"/>
    <property type="project" value="EnsemblFungi"/>
</dbReference>
<dbReference type="PANTHER" id="PTHR46010:SF1">
    <property type="entry name" value="PROTEIN IWS1 HOMOLOG"/>
    <property type="match status" value="1"/>
</dbReference>
<feature type="compositionally biased region" description="Basic and acidic residues" evidence="4">
    <location>
        <begin position="36"/>
        <end position="48"/>
    </location>
</feature>
<sequence length="379" mass="42482">MSDNELSPPNDDNSDFSDLSDVDEEQVLEDDVAQDLIRDLQSQKRSKPEGSQAPKKKVRRVRDDDRELSARGLRDEDEGDYAPVMGTQEGLRGIHAKMDAALRGNKTSRRKKDEHDLEQIQDELIDNLRRRMTDAARQDAEAVEKGEIAANKLSLLPEVRDVLLRSNYAVAILDNNLLDAVRLWLEPLPDRSLPAYEIQKTLLSAVQNLPISTDHLSASGLGKIMVFYQRSKKVEPALKKIAESLIGEWTRPIMKKSDNYRNKQIETTDFDVNKFLNNYALNKNKLTAAAESEQKTLYQESAERRKRAAAPTARSTAYKIAPKVDLSSLRSNKPNEIGSGALKGETYRNINSRLQSLGGRKKTTKKGGVSIEGRGVKLA</sequence>
<dbReference type="GO" id="GO:0034243">
    <property type="term" value="P:regulation of transcription elongation by RNA polymerase II"/>
    <property type="evidence" value="ECO:0007669"/>
    <property type="project" value="EnsemblFungi"/>
</dbReference>
<comment type="subcellular location">
    <subcellularLocation>
        <location evidence="3">Nucleus</location>
    </subcellularLocation>
</comment>
<comment type="function">
    <text evidence="1">Transcription factor involved in RNA polymerase II transcription regulation. May function in both SPT15/TBP post-recruitment and recruitment steps of transcription.</text>
</comment>
<dbReference type="GO" id="GO:0005665">
    <property type="term" value="C:RNA polymerase II, core complex"/>
    <property type="evidence" value="ECO:0007669"/>
    <property type="project" value="EnsemblFungi"/>
</dbReference>
<organism evidence="6 7">
    <name type="scientific">Babjeviella inositovora NRRL Y-12698</name>
    <dbReference type="NCBI Taxonomy" id="984486"/>
    <lineage>
        <taxon>Eukaryota</taxon>
        <taxon>Fungi</taxon>
        <taxon>Dikarya</taxon>
        <taxon>Ascomycota</taxon>
        <taxon>Saccharomycotina</taxon>
        <taxon>Pichiomycetes</taxon>
        <taxon>Serinales incertae sedis</taxon>
        <taxon>Babjeviella</taxon>
    </lineage>
</organism>
<dbReference type="EMBL" id="KV454431">
    <property type="protein sequence ID" value="ODQ79964.1"/>
    <property type="molecule type" value="Genomic_DNA"/>
</dbReference>
<evidence type="ECO:0000313" key="6">
    <source>
        <dbReference type="EMBL" id="ODQ79964.1"/>
    </source>
</evidence>
<feature type="domain" description="TFIIS N-terminal" evidence="5">
    <location>
        <begin position="179"/>
        <end position="256"/>
    </location>
</feature>
<dbReference type="PROSITE" id="PS51319">
    <property type="entry name" value="TFIIS_N"/>
    <property type="match status" value="1"/>
</dbReference>
<dbReference type="PANTHER" id="PTHR46010">
    <property type="entry name" value="PROTEIN IWS1 HOMOLOG"/>
    <property type="match status" value="1"/>
</dbReference>
<evidence type="ECO:0000259" key="5">
    <source>
        <dbReference type="PROSITE" id="PS51319"/>
    </source>
</evidence>
<proteinExistence type="inferred from homology"/>
<reference evidence="7" key="1">
    <citation type="submission" date="2016-05" db="EMBL/GenBank/DDBJ databases">
        <title>Comparative genomics of biotechnologically important yeasts.</title>
        <authorList>
            <consortium name="DOE Joint Genome Institute"/>
            <person name="Riley R."/>
            <person name="Haridas S."/>
            <person name="Wolfe K.H."/>
            <person name="Lopes M.R."/>
            <person name="Hittinger C.T."/>
            <person name="Goker M."/>
            <person name="Salamov A."/>
            <person name="Wisecaver J."/>
            <person name="Long T.M."/>
            <person name="Aerts A.L."/>
            <person name="Barry K."/>
            <person name="Choi C."/>
            <person name="Clum A."/>
            <person name="Coughlan A.Y."/>
            <person name="Deshpande S."/>
            <person name="Douglass A.P."/>
            <person name="Hanson S.J."/>
            <person name="Klenk H.-P."/>
            <person name="Labutti K."/>
            <person name="Lapidus A."/>
            <person name="Lindquist E."/>
            <person name="Lipzen A."/>
            <person name="Meier-Kolthoff J.P."/>
            <person name="Ohm R.A."/>
            <person name="Otillar R.P."/>
            <person name="Pangilinan J."/>
            <person name="Peng Y."/>
            <person name="Rokas A."/>
            <person name="Rosa C.A."/>
            <person name="Scheuner C."/>
            <person name="Sibirny A.A."/>
            <person name="Slot J.C."/>
            <person name="Stielow J.B."/>
            <person name="Sun H."/>
            <person name="Kurtzman C.P."/>
            <person name="Blackwell M."/>
            <person name="Grigoriev I.V."/>
            <person name="Jeffries T.W."/>
        </authorList>
    </citation>
    <scope>NUCLEOTIDE SEQUENCE [LARGE SCALE GENOMIC DNA]</scope>
    <source>
        <strain evidence="7">NRRL Y-12698</strain>
    </source>
</reference>
<dbReference type="AlphaFoldDB" id="A0A1E3QR54"/>
<evidence type="ECO:0000313" key="7">
    <source>
        <dbReference type="Proteomes" id="UP000094336"/>
    </source>
</evidence>
<accession>A0A1E3QR54</accession>
<dbReference type="InterPro" id="IPR017923">
    <property type="entry name" value="TFIIS_N"/>
</dbReference>
<dbReference type="GeneID" id="30146772"/>
<protein>
    <recommendedName>
        <fullName evidence="5">TFIIS N-terminal domain-containing protein</fullName>
    </recommendedName>
</protein>
<name>A0A1E3QR54_9ASCO</name>
<dbReference type="GO" id="GO:0061629">
    <property type="term" value="F:RNA polymerase II-specific DNA-binding transcription factor binding"/>
    <property type="evidence" value="ECO:0007669"/>
    <property type="project" value="EnsemblFungi"/>
</dbReference>
<gene>
    <name evidence="6" type="ORF">BABINDRAFT_161625</name>
</gene>
<dbReference type="InterPro" id="IPR051037">
    <property type="entry name" value="RNAPII_TF_IWS1"/>
</dbReference>
<comment type="similarity">
    <text evidence="2">Belongs to the IWS1 family.</text>
</comment>
<dbReference type="STRING" id="984486.A0A1E3QR54"/>
<feature type="compositionally biased region" description="Acidic residues" evidence="4">
    <location>
        <begin position="12"/>
        <end position="33"/>
    </location>
</feature>
<dbReference type="Gene3D" id="1.20.930.10">
    <property type="entry name" value="Conserved domain common to transcription factors TFIIS, elongin A, CRSP70"/>
    <property type="match status" value="1"/>
</dbReference>
<dbReference type="GO" id="GO:0000993">
    <property type="term" value="F:RNA polymerase II complex binding"/>
    <property type="evidence" value="ECO:0007669"/>
    <property type="project" value="EnsemblFungi"/>
</dbReference>
<evidence type="ECO:0000256" key="3">
    <source>
        <dbReference type="PROSITE-ProRule" id="PRU00649"/>
    </source>
</evidence>
<dbReference type="Pfam" id="PF08711">
    <property type="entry name" value="Med26"/>
    <property type="match status" value="1"/>
</dbReference>
<dbReference type="Proteomes" id="UP000094336">
    <property type="component" value="Unassembled WGS sequence"/>
</dbReference>
<feature type="compositionally biased region" description="Low complexity" evidence="4">
    <location>
        <begin position="1"/>
        <end position="11"/>
    </location>
</feature>
<evidence type="ECO:0000256" key="4">
    <source>
        <dbReference type="SAM" id="MobiDB-lite"/>
    </source>
</evidence>
<dbReference type="OrthoDB" id="21124at2759"/>
<keyword evidence="7" id="KW-1185">Reference proteome</keyword>
<evidence type="ECO:0000256" key="1">
    <source>
        <dbReference type="ARBA" id="ARBA00037349"/>
    </source>
</evidence>
<dbReference type="GO" id="GO:0003682">
    <property type="term" value="F:chromatin binding"/>
    <property type="evidence" value="ECO:0007669"/>
    <property type="project" value="EnsemblFungi"/>
</dbReference>
<evidence type="ECO:0000256" key="2">
    <source>
        <dbReference type="ARBA" id="ARBA00037992"/>
    </source>
</evidence>
<dbReference type="RefSeq" id="XP_018985292.1">
    <property type="nucleotide sequence ID" value="XM_019128919.1"/>
</dbReference>
<feature type="compositionally biased region" description="Basic and acidic residues" evidence="4">
    <location>
        <begin position="61"/>
        <end position="74"/>
    </location>
</feature>
<keyword evidence="3" id="KW-0539">Nucleus</keyword>